<comment type="caution">
    <text evidence="7">The sequence shown here is derived from an EMBL/GenBank/DDBJ whole genome shotgun (WGS) entry which is preliminary data.</text>
</comment>
<evidence type="ECO:0000256" key="3">
    <source>
        <dbReference type="ARBA" id="ARBA00022692"/>
    </source>
</evidence>
<feature type="transmembrane region" description="Helical" evidence="6">
    <location>
        <begin position="12"/>
        <end position="31"/>
    </location>
</feature>
<protein>
    <submittedName>
        <fullName evidence="7">Oligosaccharide flippase family protein</fullName>
    </submittedName>
</protein>
<evidence type="ECO:0000256" key="4">
    <source>
        <dbReference type="ARBA" id="ARBA00022989"/>
    </source>
</evidence>
<feature type="transmembrane region" description="Helical" evidence="6">
    <location>
        <begin position="245"/>
        <end position="265"/>
    </location>
</feature>
<name>A0A6N7W408_ACIFE</name>
<dbReference type="GO" id="GO:0005886">
    <property type="term" value="C:plasma membrane"/>
    <property type="evidence" value="ECO:0007669"/>
    <property type="project" value="UniProtKB-SubCell"/>
</dbReference>
<keyword evidence="5 6" id="KW-0472">Membrane</keyword>
<comment type="subcellular location">
    <subcellularLocation>
        <location evidence="1">Cell membrane</location>
        <topology evidence="1">Multi-pass membrane protein</topology>
    </subcellularLocation>
</comment>
<evidence type="ECO:0000313" key="7">
    <source>
        <dbReference type="EMBL" id="MSS82956.1"/>
    </source>
</evidence>
<dbReference type="Pfam" id="PF01943">
    <property type="entry name" value="Polysacc_synt"/>
    <property type="match status" value="1"/>
</dbReference>
<sequence length="410" mass="46190">MFKNKLTSNIVHLYFLSTAQMIFPLLTFPYLTHCLSVDAYGIVTYIKAVNTYLQIFVDFGFGLSAVKDIAQSNGDKKRIGVITGNVIVAKLILAGIAFCLFIFFCNIIPILQQNKLYSLLSFAAVVCSIFLLDFFFRGIEEMQLISLRFVIMKGISTAITFLMVKGDQDILWIPLLDIISSCIAIIFVGYEVKKYNLVLRVSSFRDIIETIKNSFIYFLSNMATTAFNILNTMLIGIYIPSSKDIAYWSVAMTMVGAAQALYNPVISGAYPQMAKKPSYRVILKLLKVFMPLVVCGCVFTFFFASRIINIINGPNYETAAYLLKLLIPVLFFGFPAMLFGWPALGAINEASRVTFSTIASSLIQIIGLVLLIIFHNFTLTAVAWLRGFTEFTLFLIRFCFFILYKDKFYG</sequence>
<dbReference type="PANTHER" id="PTHR30250">
    <property type="entry name" value="PST FAMILY PREDICTED COLANIC ACID TRANSPORTER"/>
    <property type="match status" value="1"/>
</dbReference>
<evidence type="ECO:0000256" key="6">
    <source>
        <dbReference type="SAM" id="Phobius"/>
    </source>
</evidence>
<feature type="transmembrane region" description="Helical" evidence="6">
    <location>
        <begin position="320"/>
        <end position="341"/>
    </location>
</feature>
<keyword evidence="3 6" id="KW-0812">Transmembrane</keyword>
<evidence type="ECO:0000256" key="2">
    <source>
        <dbReference type="ARBA" id="ARBA00022475"/>
    </source>
</evidence>
<feature type="transmembrane region" description="Helical" evidence="6">
    <location>
        <begin position="285"/>
        <end position="308"/>
    </location>
</feature>
<feature type="transmembrane region" description="Helical" evidence="6">
    <location>
        <begin position="170"/>
        <end position="190"/>
    </location>
</feature>
<dbReference type="PANTHER" id="PTHR30250:SF11">
    <property type="entry name" value="O-ANTIGEN TRANSPORTER-RELATED"/>
    <property type="match status" value="1"/>
</dbReference>
<evidence type="ECO:0000256" key="5">
    <source>
        <dbReference type="ARBA" id="ARBA00023136"/>
    </source>
</evidence>
<keyword evidence="4 6" id="KW-1133">Transmembrane helix</keyword>
<dbReference type="InterPro" id="IPR002797">
    <property type="entry name" value="Polysacc_synth"/>
</dbReference>
<feature type="transmembrane region" description="Helical" evidence="6">
    <location>
        <begin position="215"/>
        <end position="239"/>
    </location>
</feature>
<keyword evidence="2" id="KW-1003">Cell membrane</keyword>
<organism evidence="7 8">
    <name type="scientific">Acidaminococcus fermentans</name>
    <dbReference type="NCBI Taxonomy" id="905"/>
    <lineage>
        <taxon>Bacteria</taxon>
        <taxon>Bacillati</taxon>
        <taxon>Bacillota</taxon>
        <taxon>Negativicutes</taxon>
        <taxon>Acidaminococcales</taxon>
        <taxon>Acidaminococcaceae</taxon>
        <taxon>Acidaminococcus</taxon>
    </lineage>
</organism>
<feature type="transmembrane region" description="Helical" evidence="6">
    <location>
        <begin position="353"/>
        <end position="377"/>
    </location>
</feature>
<dbReference type="OrthoDB" id="9815702at2"/>
<dbReference type="EMBL" id="VULN01000017">
    <property type="protein sequence ID" value="MSS82956.1"/>
    <property type="molecule type" value="Genomic_DNA"/>
</dbReference>
<evidence type="ECO:0000256" key="1">
    <source>
        <dbReference type="ARBA" id="ARBA00004651"/>
    </source>
</evidence>
<dbReference type="RefSeq" id="WP_154488610.1">
    <property type="nucleotide sequence ID" value="NZ_VULN01000017.1"/>
</dbReference>
<dbReference type="AlphaFoldDB" id="A0A6N7W408"/>
<evidence type="ECO:0000313" key="8">
    <source>
        <dbReference type="Proteomes" id="UP000441455"/>
    </source>
</evidence>
<gene>
    <name evidence="7" type="ORF">FX155_10180</name>
</gene>
<feature type="transmembrane region" description="Helical" evidence="6">
    <location>
        <begin position="91"/>
        <end position="111"/>
    </location>
</feature>
<dbReference type="InterPro" id="IPR050833">
    <property type="entry name" value="Poly_Biosynth_Transport"/>
</dbReference>
<feature type="transmembrane region" description="Helical" evidence="6">
    <location>
        <begin position="383"/>
        <end position="404"/>
    </location>
</feature>
<reference evidence="7 8" key="1">
    <citation type="submission" date="2019-08" db="EMBL/GenBank/DDBJ databases">
        <title>In-depth cultivation of the pig gut microbiome towards novel bacterial diversity and tailored functional studies.</title>
        <authorList>
            <person name="Wylensek D."/>
            <person name="Hitch T.C.A."/>
            <person name="Clavel T."/>
        </authorList>
    </citation>
    <scope>NUCLEOTIDE SEQUENCE [LARGE SCALE GENOMIC DNA]</scope>
    <source>
        <strain evidence="7 8">WCA-389-WT-5B</strain>
    </source>
</reference>
<dbReference type="Proteomes" id="UP000441455">
    <property type="component" value="Unassembled WGS sequence"/>
</dbReference>
<accession>A0A6N7W408</accession>
<proteinExistence type="predicted"/>
<feature type="transmembrane region" description="Helical" evidence="6">
    <location>
        <begin position="117"/>
        <end position="136"/>
    </location>
</feature>